<dbReference type="AlphaFoldDB" id="A0AAV1D2M2"/>
<proteinExistence type="predicted"/>
<dbReference type="EMBL" id="OX459121">
    <property type="protein sequence ID" value="CAI9101778.1"/>
    <property type="molecule type" value="Genomic_DNA"/>
</dbReference>
<evidence type="ECO:0000313" key="2">
    <source>
        <dbReference type="Proteomes" id="UP001161247"/>
    </source>
</evidence>
<dbReference type="Proteomes" id="UP001161247">
    <property type="component" value="Chromosome 4"/>
</dbReference>
<accession>A0AAV1D2M2</accession>
<protein>
    <submittedName>
        <fullName evidence="1">OLC1v1039189C1</fullName>
    </submittedName>
</protein>
<organism evidence="1 2">
    <name type="scientific">Oldenlandia corymbosa var. corymbosa</name>
    <dbReference type="NCBI Taxonomy" id="529605"/>
    <lineage>
        <taxon>Eukaryota</taxon>
        <taxon>Viridiplantae</taxon>
        <taxon>Streptophyta</taxon>
        <taxon>Embryophyta</taxon>
        <taxon>Tracheophyta</taxon>
        <taxon>Spermatophyta</taxon>
        <taxon>Magnoliopsida</taxon>
        <taxon>eudicotyledons</taxon>
        <taxon>Gunneridae</taxon>
        <taxon>Pentapetalae</taxon>
        <taxon>asterids</taxon>
        <taxon>lamiids</taxon>
        <taxon>Gentianales</taxon>
        <taxon>Rubiaceae</taxon>
        <taxon>Rubioideae</taxon>
        <taxon>Spermacoceae</taxon>
        <taxon>Hedyotis-Oldenlandia complex</taxon>
        <taxon>Oldenlandia</taxon>
    </lineage>
</organism>
<keyword evidence="2" id="KW-1185">Reference proteome</keyword>
<sequence length="97" mass="11224">MAQAQYPNEKGPVPMETGLVNAIYRIGYELRCMNISVYKLARASQLFLPVLHSAHYYLYVFNMVNKRVEVIDNADSIGASIPFKNKYGETYMFMVRY</sequence>
<gene>
    <name evidence="1" type="ORF">OLC1_LOCUS11287</name>
</gene>
<name>A0AAV1D2M2_OLDCO</name>
<evidence type="ECO:0000313" key="1">
    <source>
        <dbReference type="EMBL" id="CAI9101778.1"/>
    </source>
</evidence>
<reference evidence="1" key="1">
    <citation type="submission" date="2023-03" db="EMBL/GenBank/DDBJ databases">
        <authorList>
            <person name="Julca I."/>
        </authorList>
    </citation>
    <scope>NUCLEOTIDE SEQUENCE</scope>
</reference>